<protein>
    <recommendedName>
        <fullName evidence="3">Transposase DDE domain-containing protein</fullName>
    </recommendedName>
</protein>
<organism evidence="1 2">
    <name type="scientific">Candidatus Electronema aureum</name>
    <dbReference type="NCBI Taxonomy" id="2005002"/>
    <lineage>
        <taxon>Bacteria</taxon>
        <taxon>Pseudomonadati</taxon>
        <taxon>Thermodesulfobacteriota</taxon>
        <taxon>Desulfobulbia</taxon>
        <taxon>Desulfobulbales</taxon>
        <taxon>Desulfobulbaceae</taxon>
        <taxon>Candidatus Electronema</taxon>
    </lineage>
</organism>
<accession>A0A521G4C9</accession>
<sequence length="66" mass="7902">CRRIRKRIETVGSQLTKRFKIDQIRVHDLWHFQHRLIRKILAHTVCVFLNLVYNRPPLDLDGLIAA</sequence>
<keyword evidence="2" id="KW-1185">Reference proteome</keyword>
<evidence type="ECO:0000313" key="1">
    <source>
        <dbReference type="EMBL" id="TAA75878.1"/>
    </source>
</evidence>
<reference evidence="1" key="1">
    <citation type="submission" date="2017-07" db="EMBL/GenBank/DDBJ databases">
        <title>The cable genome - Insights into the physiology and evolution of filamentous bacteria capable of sulfide oxidation via long distance electron transfer.</title>
        <authorList>
            <person name="Thorup C."/>
            <person name="Bjerg J.T."/>
            <person name="Schreiber L."/>
            <person name="Nielsen L.P."/>
            <person name="Kjeldsen K.U."/>
            <person name="Boesen T."/>
            <person name="Boggild A."/>
            <person name="Meysman F."/>
            <person name="Geelhoed J."/>
            <person name="Schramm A."/>
        </authorList>
    </citation>
    <scope>NUCLEOTIDE SEQUENCE [LARGE SCALE GENOMIC DNA]</scope>
    <source>
        <strain evidence="1">GS</strain>
    </source>
</reference>
<comment type="caution">
    <text evidence="1">The sequence shown here is derived from an EMBL/GenBank/DDBJ whole genome shotgun (WGS) entry which is preliminary data.</text>
</comment>
<evidence type="ECO:0000313" key="2">
    <source>
        <dbReference type="Proteomes" id="UP000316238"/>
    </source>
</evidence>
<dbReference type="AlphaFoldDB" id="A0A521G4C9"/>
<name>A0A521G4C9_9BACT</name>
<proteinExistence type="predicted"/>
<evidence type="ECO:0008006" key="3">
    <source>
        <dbReference type="Google" id="ProtNLM"/>
    </source>
</evidence>
<feature type="non-terminal residue" evidence="1">
    <location>
        <position position="1"/>
    </location>
</feature>
<gene>
    <name evidence="1" type="ORF">CDV28_103117</name>
</gene>
<dbReference type="Proteomes" id="UP000316238">
    <property type="component" value="Unassembled WGS sequence"/>
</dbReference>
<dbReference type="EMBL" id="NQJD01000003">
    <property type="protein sequence ID" value="TAA75878.1"/>
    <property type="molecule type" value="Genomic_DNA"/>
</dbReference>